<evidence type="ECO:0000313" key="3">
    <source>
        <dbReference type="Proteomes" id="UP000217790"/>
    </source>
</evidence>
<evidence type="ECO:0008006" key="4">
    <source>
        <dbReference type="Google" id="ProtNLM"/>
    </source>
</evidence>
<dbReference type="Proteomes" id="UP000217790">
    <property type="component" value="Unassembled WGS sequence"/>
</dbReference>
<evidence type="ECO:0000256" key="1">
    <source>
        <dbReference type="SAM" id="SignalP"/>
    </source>
</evidence>
<dbReference type="AlphaFoldDB" id="A0A2H3E709"/>
<sequence>MSIKFLAVLTALAAPAFSSIITARDDASVAPTSSWTPAWTWYGSGKQCPPDVSSDCPCLTDSECGFQCPQQWPDTSCVWKAVFENKSDWNGWKSGKYTPVTAGYVSKDTFELDCKKLCEAHDKCNSCQAFSLEEQAERFICALFEEYIDSATWENDCDADDINSKYYNTSCWSS</sequence>
<feature type="signal peptide" evidence="1">
    <location>
        <begin position="1"/>
        <end position="18"/>
    </location>
</feature>
<feature type="chain" id="PRO_5013803275" description="Apple domain-containing protein" evidence="1">
    <location>
        <begin position="19"/>
        <end position="174"/>
    </location>
</feature>
<dbReference type="EMBL" id="KZ293644">
    <property type="protein sequence ID" value="PBL03200.1"/>
    <property type="molecule type" value="Genomic_DNA"/>
</dbReference>
<accession>A0A2H3E709</accession>
<reference evidence="3" key="1">
    <citation type="journal article" date="2017" name="Nat. Ecol. Evol.">
        <title>Genome expansion and lineage-specific genetic innovations in the forest pathogenic fungi Armillaria.</title>
        <authorList>
            <person name="Sipos G."/>
            <person name="Prasanna A.N."/>
            <person name="Walter M.C."/>
            <person name="O'Connor E."/>
            <person name="Balint B."/>
            <person name="Krizsan K."/>
            <person name="Kiss B."/>
            <person name="Hess J."/>
            <person name="Varga T."/>
            <person name="Slot J."/>
            <person name="Riley R."/>
            <person name="Boka B."/>
            <person name="Rigling D."/>
            <person name="Barry K."/>
            <person name="Lee J."/>
            <person name="Mihaltcheva S."/>
            <person name="LaButti K."/>
            <person name="Lipzen A."/>
            <person name="Waldron R."/>
            <person name="Moloney N.M."/>
            <person name="Sperisen C."/>
            <person name="Kredics L."/>
            <person name="Vagvoelgyi C."/>
            <person name="Patrignani A."/>
            <person name="Fitzpatrick D."/>
            <person name="Nagy I."/>
            <person name="Doyle S."/>
            <person name="Anderson J.B."/>
            <person name="Grigoriev I.V."/>
            <person name="Gueldener U."/>
            <person name="Muensterkoetter M."/>
            <person name="Nagy L.G."/>
        </authorList>
    </citation>
    <scope>NUCLEOTIDE SEQUENCE [LARGE SCALE GENOMIC DNA]</scope>
    <source>
        <strain evidence="3">Ar21-2</strain>
    </source>
</reference>
<dbReference type="InParanoid" id="A0A2H3E709"/>
<proteinExistence type="predicted"/>
<organism evidence="2 3">
    <name type="scientific">Armillaria gallica</name>
    <name type="common">Bulbous honey fungus</name>
    <name type="synonym">Armillaria bulbosa</name>
    <dbReference type="NCBI Taxonomy" id="47427"/>
    <lineage>
        <taxon>Eukaryota</taxon>
        <taxon>Fungi</taxon>
        <taxon>Dikarya</taxon>
        <taxon>Basidiomycota</taxon>
        <taxon>Agaricomycotina</taxon>
        <taxon>Agaricomycetes</taxon>
        <taxon>Agaricomycetidae</taxon>
        <taxon>Agaricales</taxon>
        <taxon>Marasmiineae</taxon>
        <taxon>Physalacriaceae</taxon>
        <taxon>Armillaria</taxon>
    </lineage>
</organism>
<evidence type="ECO:0000313" key="2">
    <source>
        <dbReference type="EMBL" id="PBL03200.1"/>
    </source>
</evidence>
<dbReference type="OMA" id="YNTSCWS"/>
<dbReference type="OrthoDB" id="2824320at2759"/>
<protein>
    <recommendedName>
        <fullName evidence="4">Apple domain-containing protein</fullName>
    </recommendedName>
</protein>
<name>A0A2H3E709_ARMGA</name>
<keyword evidence="1" id="KW-0732">Signal</keyword>
<keyword evidence="3" id="KW-1185">Reference proteome</keyword>
<gene>
    <name evidence="2" type="ORF">ARMGADRAFT_1069765</name>
</gene>